<protein>
    <submittedName>
        <fullName evidence="1">Uncharacterized protein</fullName>
    </submittedName>
</protein>
<accession>A0A3E4QV97</accession>
<name>A0A3E4QV97_BACUN</name>
<dbReference type="Proteomes" id="UP000260795">
    <property type="component" value="Unassembled WGS sequence"/>
</dbReference>
<evidence type="ECO:0000313" key="1">
    <source>
        <dbReference type="EMBL" id="RGL11011.1"/>
    </source>
</evidence>
<sequence>MPEQFPPSSKENRISLASRISYTFFVKIFLAASPWKIFTKKNAAAIQIRFEKRLQGQTATDVTHG</sequence>
<reference evidence="1 2" key="1">
    <citation type="submission" date="2018-08" db="EMBL/GenBank/DDBJ databases">
        <title>A genome reference for cultivated species of the human gut microbiota.</title>
        <authorList>
            <person name="Zou Y."/>
            <person name="Xue W."/>
            <person name="Luo G."/>
        </authorList>
    </citation>
    <scope>NUCLEOTIDE SEQUENCE [LARGE SCALE GENOMIC DNA]</scope>
    <source>
        <strain evidence="1 2">TF08-13</strain>
    </source>
</reference>
<comment type="caution">
    <text evidence="1">The sequence shown here is derived from an EMBL/GenBank/DDBJ whole genome shotgun (WGS) entry which is preliminary data.</text>
</comment>
<proteinExistence type="predicted"/>
<evidence type="ECO:0000313" key="2">
    <source>
        <dbReference type="Proteomes" id="UP000260795"/>
    </source>
</evidence>
<gene>
    <name evidence="1" type="ORF">DXC80_14860</name>
</gene>
<dbReference type="EMBL" id="QSRK01000025">
    <property type="protein sequence ID" value="RGL11011.1"/>
    <property type="molecule type" value="Genomic_DNA"/>
</dbReference>
<dbReference type="AlphaFoldDB" id="A0A3E4QV97"/>
<organism evidence="1 2">
    <name type="scientific">Bacteroides uniformis</name>
    <dbReference type="NCBI Taxonomy" id="820"/>
    <lineage>
        <taxon>Bacteria</taxon>
        <taxon>Pseudomonadati</taxon>
        <taxon>Bacteroidota</taxon>
        <taxon>Bacteroidia</taxon>
        <taxon>Bacteroidales</taxon>
        <taxon>Bacteroidaceae</taxon>
        <taxon>Bacteroides</taxon>
    </lineage>
</organism>